<keyword evidence="2" id="KW-0012">Acyltransferase</keyword>
<reference evidence="5" key="1">
    <citation type="journal article" date="2019" name="Int. J. Syst. Evol. Microbiol.">
        <title>The Global Catalogue of Microorganisms (GCM) 10K type strain sequencing project: providing services to taxonomists for standard genome sequencing and annotation.</title>
        <authorList>
            <consortium name="The Broad Institute Genomics Platform"/>
            <consortium name="The Broad Institute Genome Sequencing Center for Infectious Disease"/>
            <person name="Wu L."/>
            <person name="Ma J."/>
        </authorList>
    </citation>
    <scope>NUCLEOTIDE SEQUENCE [LARGE SCALE GENOMIC DNA]</scope>
    <source>
        <strain evidence="5">JCM 4733</strain>
    </source>
</reference>
<evidence type="ECO:0000259" key="3">
    <source>
        <dbReference type="Pfam" id="PF08541"/>
    </source>
</evidence>
<sequence>MSLEAVSSHIPSRRVRVSEYLRRYGFNEKRIDMHIRYFGFGEVPCDPDEGPVEQLVAAAAGLALRGREHRVRYVLHARTMPVTAPYPVNPLQRVCEELGLADSTAFTLTQHACASSLLAVQLAGQLLADDGDPDARALVLAGEKTFTSAAQVIADTGVMGEGAAAILVAPQGGRDRVLGYATHTLGEFHSAPWSDEATSARFNQIYPKALAEVMLAAVETAGLTLDDITLVLPHNVNRMSWLGVLRHLGIQGSGRLFLDNLATLGHCFGADAFINLQSARAQGRLRTGDRSIMTAVGLGATFSAMVLQH</sequence>
<proteinExistence type="predicted"/>
<protein>
    <submittedName>
        <fullName evidence="4">3-oxoacyl-ACP synthase</fullName>
    </submittedName>
</protein>
<dbReference type="InterPro" id="IPR016039">
    <property type="entry name" value="Thiolase-like"/>
</dbReference>
<dbReference type="RefSeq" id="WP_229917486.1">
    <property type="nucleotide sequence ID" value="NZ_BMVN01000031.1"/>
</dbReference>
<comment type="caution">
    <text evidence="4">The sequence shown here is derived from an EMBL/GenBank/DDBJ whole genome shotgun (WGS) entry which is preliminary data.</text>
</comment>
<dbReference type="Pfam" id="PF08541">
    <property type="entry name" value="ACP_syn_III_C"/>
    <property type="match status" value="1"/>
</dbReference>
<dbReference type="EMBL" id="BMVN01000031">
    <property type="protein sequence ID" value="GHA52197.1"/>
    <property type="molecule type" value="Genomic_DNA"/>
</dbReference>
<evidence type="ECO:0000256" key="1">
    <source>
        <dbReference type="ARBA" id="ARBA00022679"/>
    </source>
</evidence>
<evidence type="ECO:0000313" key="4">
    <source>
        <dbReference type="EMBL" id="GHA52197.1"/>
    </source>
</evidence>
<feature type="domain" description="Beta-ketoacyl-[acyl-carrier-protein] synthase III C-terminal" evidence="3">
    <location>
        <begin position="219"/>
        <end position="308"/>
    </location>
</feature>
<dbReference type="PANTHER" id="PTHR34069">
    <property type="entry name" value="3-OXOACYL-[ACYL-CARRIER-PROTEIN] SYNTHASE 3"/>
    <property type="match status" value="1"/>
</dbReference>
<name>A0ABQ3D1G1_9ACTN</name>
<evidence type="ECO:0000256" key="2">
    <source>
        <dbReference type="ARBA" id="ARBA00023315"/>
    </source>
</evidence>
<accession>A0ABQ3D1G1</accession>
<dbReference type="InterPro" id="IPR013747">
    <property type="entry name" value="ACP_syn_III_C"/>
</dbReference>
<dbReference type="Gene3D" id="3.40.47.10">
    <property type="match status" value="2"/>
</dbReference>
<dbReference type="Proteomes" id="UP000653644">
    <property type="component" value="Unassembled WGS sequence"/>
</dbReference>
<gene>
    <name evidence="4" type="ORF">GCM10010345_65970</name>
</gene>
<keyword evidence="1" id="KW-0808">Transferase</keyword>
<dbReference type="PANTHER" id="PTHR34069:SF2">
    <property type="entry name" value="BETA-KETOACYL-[ACYL-CARRIER-PROTEIN] SYNTHASE III"/>
    <property type="match status" value="1"/>
</dbReference>
<dbReference type="SUPFAM" id="SSF53901">
    <property type="entry name" value="Thiolase-like"/>
    <property type="match status" value="1"/>
</dbReference>
<keyword evidence="5" id="KW-1185">Reference proteome</keyword>
<evidence type="ECO:0000313" key="5">
    <source>
        <dbReference type="Proteomes" id="UP000653644"/>
    </source>
</evidence>
<organism evidence="4 5">
    <name type="scientific">Streptomyces canarius</name>
    <dbReference type="NCBI Taxonomy" id="285453"/>
    <lineage>
        <taxon>Bacteria</taxon>
        <taxon>Bacillati</taxon>
        <taxon>Actinomycetota</taxon>
        <taxon>Actinomycetes</taxon>
        <taxon>Kitasatosporales</taxon>
        <taxon>Streptomycetaceae</taxon>
        <taxon>Streptomyces</taxon>
    </lineage>
</organism>